<keyword evidence="1" id="KW-1133">Transmembrane helix</keyword>
<dbReference type="Proteomes" id="UP000243459">
    <property type="component" value="Chromosome 6"/>
</dbReference>
<sequence>MSSGAFLKKTITLSWVLIPISFSLSFREEKPQIPLSLSLKNRTQISPPNSADGRPTSPSRFRFRFKADEDCDDDPHGIEPVTVATDEDCDDIDLLEFERPRSNGLRQGTRTCKSAALIFLLVFAFVFRPMAWLLTGDLYASNDQAAMCTHPL</sequence>
<reference evidence="4" key="1">
    <citation type="journal article" date="2017" name="Nat. Commun.">
        <title>The asparagus genome sheds light on the origin and evolution of a young Y chromosome.</title>
        <authorList>
            <person name="Harkess A."/>
            <person name="Zhou J."/>
            <person name="Xu C."/>
            <person name="Bowers J.E."/>
            <person name="Van der Hulst R."/>
            <person name="Ayyampalayam S."/>
            <person name="Mercati F."/>
            <person name="Riccardi P."/>
            <person name="McKain M.R."/>
            <person name="Kakrana A."/>
            <person name="Tang H."/>
            <person name="Ray J."/>
            <person name="Groenendijk J."/>
            <person name="Arikit S."/>
            <person name="Mathioni S.M."/>
            <person name="Nakano M."/>
            <person name="Shan H."/>
            <person name="Telgmann-Rauber A."/>
            <person name="Kanno A."/>
            <person name="Yue Z."/>
            <person name="Chen H."/>
            <person name="Li W."/>
            <person name="Chen Y."/>
            <person name="Xu X."/>
            <person name="Zhang Y."/>
            <person name="Luo S."/>
            <person name="Chen H."/>
            <person name="Gao J."/>
            <person name="Mao Z."/>
            <person name="Pires J.C."/>
            <person name="Luo M."/>
            <person name="Kudrna D."/>
            <person name="Wing R.A."/>
            <person name="Meyers B.C."/>
            <person name="Yi K."/>
            <person name="Kong H."/>
            <person name="Lavrijsen P."/>
            <person name="Sunseri F."/>
            <person name="Falavigna A."/>
            <person name="Ye Y."/>
            <person name="Leebens-Mack J.H."/>
            <person name="Chen G."/>
        </authorList>
    </citation>
    <scope>NUCLEOTIDE SEQUENCE [LARGE SCALE GENOMIC DNA]</scope>
    <source>
        <strain evidence="4">cv. DH0086</strain>
    </source>
</reference>
<dbReference type="EMBL" id="CM007386">
    <property type="protein sequence ID" value="ONK66552.1"/>
    <property type="molecule type" value="Genomic_DNA"/>
</dbReference>
<name>A0A5P1EKQ0_ASPOF</name>
<organism evidence="3 4">
    <name type="scientific">Asparagus officinalis</name>
    <name type="common">Garden asparagus</name>
    <dbReference type="NCBI Taxonomy" id="4686"/>
    <lineage>
        <taxon>Eukaryota</taxon>
        <taxon>Viridiplantae</taxon>
        <taxon>Streptophyta</taxon>
        <taxon>Embryophyta</taxon>
        <taxon>Tracheophyta</taxon>
        <taxon>Spermatophyta</taxon>
        <taxon>Magnoliopsida</taxon>
        <taxon>Liliopsida</taxon>
        <taxon>Asparagales</taxon>
        <taxon>Asparagaceae</taxon>
        <taxon>Asparagoideae</taxon>
        <taxon>Asparagus</taxon>
    </lineage>
</organism>
<feature type="transmembrane region" description="Helical" evidence="1">
    <location>
        <begin position="115"/>
        <end position="134"/>
    </location>
</feature>
<feature type="signal peptide" evidence="2">
    <location>
        <begin position="1"/>
        <end position="25"/>
    </location>
</feature>
<proteinExistence type="predicted"/>
<evidence type="ECO:0000313" key="3">
    <source>
        <dbReference type="EMBL" id="ONK66552.1"/>
    </source>
</evidence>
<evidence type="ECO:0000313" key="4">
    <source>
        <dbReference type="Proteomes" id="UP000243459"/>
    </source>
</evidence>
<evidence type="ECO:0000256" key="2">
    <source>
        <dbReference type="SAM" id="SignalP"/>
    </source>
</evidence>
<dbReference type="Gramene" id="ONK66552">
    <property type="protein sequence ID" value="ONK66552"/>
    <property type="gene ID" value="A4U43_C06F9380"/>
</dbReference>
<dbReference type="AlphaFoldDB" id="A0A5P1EKQ0"/>
<gene>
    <name evidence="3" type="ORF">A4U43_C06F9380</name>
</gene>
<feature type="chain" id="PRO_5024312006" evidence="2">
    <location>
        <begin position="26"/>
        <end position="152"/>
    </location>
</feature>
<keyword evidence="2" id="KW-0732">Signal</keyword>
<keyword evidence="4" id="KW-1185">Reference proteome</keyword>
<accession>A0A5P1EKQ0</accession>
<keyword evidence="1" id="KW-0472">Membrane</keyword>
<protein>
    <submittedName>
        <fullName evidence="3">Uncharacterized protein</fullName>
    </submittedName>
</protein>
<evidence type="ECO:0000256" key="1">
    <source>
        <dbReference type="SAM" id="Phobius"/>
    </source>
</evidence>
<keyword evidence="1" id="KW-0812">Transmembrane</keyword>